<evidence type="ECO:0000256" key="1">
    <source>
        <dbReference type="SAM" id="Phobius"/>
    </source>
</evidence>
<reference evidence="3" key="1">
    <citation type="submission" date="2021-01" db="EMBL/GenBank/DDBJ databases">
        <authorList>
            <consortium name="Genoscope - CEA"/>
            <person name="William W."/>
        </authorList>
    </citation>
    <scope>NUCLEOTIDE SEQUENCE</scope>
</reference>
<sequence>METSTNQIKKNSKNHLLVVFIALIFSPLLSLFYLLFLPITIPVTLIVYHYYKVQIKKHLSELYQDANLIVQNGLKDYVVPTYNAIKTKINEIIAFLLIPFEKLKEQAFDCFNKTKTYLLSFECINSSLGQLKSIWAIICDLKNIVYVVLNESLLKVQNNIFVKFVVSIYSNYISPKLQTVQQLYTYLKSKLGIDLALNNIQEKFLKVPQDKIQIIGYAILNESGKTIQDLSPAQEIDRYRIQLHQYAITQFWKIKNFKDKQILELECGDAVGLQYIASAYQPQRCLGVDSSQQQIEKNGKIYNEQNNLKFEVRDPLEIGTLCPPNTFDIIIGLELKKKEAFSNIDFKSYIKIASTLLKDDGYFIIGDYETQEEIQKLQDEISANGLVIAEKNDFTVGITQAMKLQIRKIKQSVRQNGNLIAKFLSNRLKPNENLLQQLKDRQQIYMVYILKKAQL</sequence>
<name>A0A8S1PYL6_9CILI</name>
<feature type="transmembrane region" description="Helical" evidence="1">
    <location>
        <begin position="16"/>
        <end position="36"/>
    </location>
</feature>
<dbReference type="EMBL" id="CAJJDN010000090">
    <property type="protein sequence ID" value="CAD8108286.1"/>
    <property type="molecule type" value="Genomic_DNA"/>
</dbReference>
<accession>A0A8S1PYL6</accession>
<feature type="domain" description="Methyltransferase" evidence="2">
    <location>
        <begin position="258"/>
        <end position="385"/>
    </location>
</feature>
<dbReference type="Pfam" id="PF13847">
    <property type="entry name" value="Methyltransf_31"/>
    <property type="match status" value="1"/>
</dbReference>
<keyword evidence="4" id="KW-1185">Reference proteome</keyword>
<keyword evidence="1" id="KW-0472">Membrane</keyword>
<keyword evidence="1" id="KW-1133">Transmembrane helix</keyword>
<evidence type="ECO:0000259" key="2">
    <source>
        <dbReference type="Pfam" id="PF13847"/>
    </source>
</evidence>
<dbReference type="CDD" id="cd02440">
    <property type="entry name" value="AdoMet_MTases"/>
    <property type="match status" value="1"/>
</dbReference>
<gene>
    <name evidence="3" type="ORF">PSON_ATCC_30995.1.T0900222</name>
</gene>
<evidence type="ECO:0000313" key="4">
    <source>
        <dbReference type="Proteomes" id="UP000692954"/>
    </source>
</evidence>
<dbReference type="OrthoDB" id="307768at2759"/>
<dbReference type="Proteomes" id="UP000692954">
    <property type="component" value="Unassembled WGS sequence"/>
</dbReference>
<organism evidence="3 4">
    <name type="scientific">Paramecium sonneborni</name>
    <dbReference type="NCBI Taxonomy" id="65129"/>
    <lineage>
        <taxon>Eukaryota</taxon>
        <taxon>Sar</taxon>
        <taxon>Alveolata</taxon>
        <taxon>Ciliophora</taxon>
        <taxon>Intramacronucleata</taxon>
        <taxon>Oligohymenophorea</taxon>
        <taxon>Peniculida</taxon>
        <taxon>Parameciidae</taxon>
        <taxon>Paramecium</taxon>
    </lineage>
</organism>
<proteinExistence type="predicted"/>
<keyword evidence="1" id="KW-0812">Transmembrane</keyword>
<protein>
    <recommendedName>
        <fullName evidence="2">Methyltransferase domain-containing protein</fullName>
    </recommendedName>
</protein>
<dbReference type="InterPro" id="IPR025714">
    <property type="entry name" value="Methyltranfer_dom"/>
</dbReference>
<comment type="caution">
    <text evidence="3">The sequence shown here is derived from an EMBL/GenBank/DDBJ whole genome shotgun (WGS) entry which is preliminary data.</text>
</comment>
<dbReference type="AlphaFoldDB" id="A0A8S1PYL6"/>
<evidence type="ECO:0000313" key="3">
    <source>
        <dbReference type="EMBL" id="CAD8108286.1"/>
    </source>
</evidence>